<evidence type="ECO:0000256" key="1">
    <source>
        <dbReference type="SAM" id="MobiDB-lite"/>
    </source>
</evidence>
<organism evidence="2">
    <name type="scientific">uncultured marine virus</name>
    <dbReference type="NCBI Taxonomy" id="186617"/>
    <lineage>
        <taxon>Viruses</taxon>
        <taxon>environmental samples</taxon>
    </lineage>
</organism>
<feature type="region of interest" description="Disordered" evidence="1">
    <location>
        <begin position="117"/>
        <end position="145"/>
    </location>
</feature>
<reference evidence="2" key="2">
    <citation type="submission" date="2015-03" db="EMBL/GenBank/DDBJ databases">
        <authorList>
            <person name="Chow C.-E.T."/>
            <person name="Winget D.M."/>
            <person name="White R.A.III."/>
            <person name="Hallam S.J."/>
            <person name="Suttle C.A."/>
        </authorList>
    </citation>
    <scope>NUCLEOTIDE SEQUENCE</scope>
    <source>
        <strain evidence="2">Anoxic2_5</strain>
    </source>
</reference>
<evidence type="ECO:0000313" key="2">
    <source>
        <dbReference type="EMBL" id="AKH47212.1"/>
    </source>
</evidence>
<dbReference type="EMBL" id="KR029589">
    <property type="protein sequence ID" value="AKH47212.1"/>
    <property type="molecule type" value="Genomic_DNA"/>
</dbReference>
<proteinExistence type="predicted"/>
<reference evidence="2" key="1">
    <citation type="journal article" date="2015" name="Front. Microbiol.">
        <title>Combining genomic sequencing methods to explore viral diversity and reveal potential virus-host interactions.</title>
        <authorList>
            <person name="Chow C.E."/>
            <person name="Winget D.M."/>
            <person name="White R.A.III."/>
            <person name="Hallam S.J."/>
            <person name="Suttle C.A."/>
        </authorList>
    </citation>
    <scope>NUCLEOTIDE SEQUENCE</scope>
    <source>
        <strain evidence="2">Anoxic2_5</strain>
    </source>
</reference>
<accession>A0A0F7L6Y0</accession>
<feature type="compositionally biased region" description="Low complexity" evidence="1">
    <location>
        <begin position="117"/>
        <end position="132"/>
    </location>
</feature>
<protein>
    <submittedName>
        <fullName evidence="2">Uncharacterized protein</fullName>
    </submittedName>
</protein>
<sequence length="165" mass="17239">MLSSNSGLRRMMGSLMLSCPLSLCVCTYGPPETLLPHGALFSREGTETHSHRLSGSGSSCIHGRSTRSCRATVLSPRHQPNVLGQRLGDVAELGGMGDGLAGVAAAVALGTTRRTGAAPLALQQPPNQQIPASGDGEGDDHPSALERMAVHLVLEDSKPRQPRQV</sequence>
<name>A0A0F7L6Y0_9VIRU</name>